<name>A0A2G0CCJ4_9BACT</name>
<keyword evidence="2" id="KW-0413">Isomerase</keyword>
<keyword evidence="4" id="KW-1185">Reference proteome</keyword>
<accession>A0A2G0CCJ4</accession>
<proteinExistence type="inferred from homology"/>
<evidence type="ECO:0000256" key="1">
    <source>
        <dbReference type="ARBA" id="ARBA00008558"/>
    </source>
</evidence>
<gene>
    <name evidence="3" type="ORF">CGL56_14765</name>
</gene>
<dbReference type="PANTHER" id="PTHR15108">
    <property type="entry name" value="N-ACYLGLUCOSAMINE-2-EPIMERASE"/>
    <property type="match status" value="1"/>
</dbReference>
<dbReference type="EMBL" id="PDLO01000007">
    <property type="protein sequence ID" value="PHK97686.1"/>
    <property type="molecule type" value="Genomic_DNA"/>
</dbReference>
<dbReference type="GO" id="GO:0005975">
    <property type="term" value="P:carbohydrate metabolic process"/>
    <property type="evidence" value="ECO:0007669"/>
    <property type="project" value="InterPro"/>
</dbReference>
<evidence type="ECO:0000313" key="4">
    <source>
        <dbReference type="Proteomes" id="UP000226437"/>
    </source>
</evidence>
<dbReference type="OrthoDB" id="618431at2"/>
<dbReference type="RefSeq" id="WP_099107340.1">
    <property type="nucleotide sequence ID" value="NZ_JAATJF010000005.1"/>
</dbReference>
<dbReference type="InterPro" id="IPR012341">
    <property type="entry name" value="6hp_glycosidase-like_sf"/>
</dbReference>
<comment type="similarity">
    <text evidence="1">Belongs to the N-acylglucosamine 2-epimerase family.</text>
</comment>
<dbReference type="InterPro" id="IPR010819">
    <property type="entry name" value="AGE/CE"/>
</dbReference>
<dbReference type="AlphaFoldDB" id="A0A2G0CCJ4"/>
<protein>
    <submittedName>
        <fullName evidence="3">N-acylglucosamine 2-epimerase</fullName>
    </submittedName>
</protein>
<dbReference type="FunFam" id="1.50.10.10:FF:000021">
    <property type="entry name" value="N-acylglucosamine 2-epimerase"/>
    <property type="match status" value="1"/>
</dbReference>
<evidence type="ECO:0000256" key="2">
    <source>
        <dbReference type="ARBA" id="ARBA00023235"/>
    </source>
</evidence>
<dbReference type="Proteomes" id="UP000226437">
    <property type="component" value="Unassembled WGS sequence"/>
</dbReference>
<dbReference type="InterPro" id="IPR034116">
    <property type="entry name" value="AGE_dom"/>
</dbReference>
<dbReference type="SUPFAM" id="SSF48208">
    <property type="entry name" value="Six-hairpin glycosidases"/>
    <property type="match status" value="1"/>
</dbReference>
<sequence>MSYASLYQRSLLDDVLPFWERHSPDPEHGGYFSCLTREGKVYDTDKFIWLQGRQAWLFASLYNRQEARPEWLELARSGVEFLRRFGMDAAGDHYFAVTREGKPLVQPYNIFSDCFAAMAYSQYGKAAGDDTYRALARSTYARILKRADNPKGGYEKSTGVRKLRGFALPMILSNLVLELEDVLAPAHVEAALDRSVYEVMEVFLRPDSGLIHEFVDQDGTLHDSMDGRLINPGHGIEAMWFMMDIGQRRNDPVLIDRAARTVVRTLEFAWDTRYGGIYYFIDAQGYPTQQLEWYQKLWWVHLETLVALSKAWSITGDDTIRKWYERVHEYTWKHFPDPQYGEWYGYLNRRGEPLLTLKGGKWKGCFHVPRALWQCARAFETLERQTAPPASIDQTPT</sequence>
<reference evidence="3 4" key="1">
    <citation type="submission" date="2017-10" db="EMBL/GenBank/DDBJ databases">
        <title>The draft genome sequence of Lewinella marina KCTC 32374.</title>
        <authorList>
            <person name="Wang K."/>
        </authorList>
    </citation>
    <scope>NUCLEOTIDE SEQUENCE [LARGE SCALE GENOMIC DNA]</scope>
    <source>
        <strain evidence="3 4">MKG-38</strain>
    </source>
</reference>
<dbReference type="Gene3D" id="1.50.10.10">
    <property type="match status" value="1"/>
</dbReference>
<dbReference type="CDD" id="cd00249">
    <property type="entry name" value="AGE"/>
    <property type="match status" value="1"/>
</dbReference>
<dbReference type="GO" id="GO:0016853">
    <property type="term" value="F:isomerase activity"/>
    <property type="evidence" value="ECO:0007669"/>
    <property type="project" value="UniProtKB-KW"/>
</dbReference>
<organism evidence="3 4">
    <name type="scientific">Neolewinella marina</name>
    <dbReference type="NCBI Taxonomy" id="438751"/>
    <lineage>
        <taxon>Bacteria</taxon>
        <taxon>Pseudomonadati</taxon>
        <taxon>Bacteroidota</taxon>
        <taxon>Saprospiria</taxon>
        <taxon>Saprospirales</taxon>
        <taxon>Lewinellaceae</taxon>
        <taxon>Neolewinella</taxon>
    </lineage>
</organism>
<dbReference type="InterPro" id="IPR008928">
    <property type="entry name" value="6-hairpin_glycosidase_sf"/>
</dbReference>
<evidence type="ECO:0000313" key="3">
    <source>
        <dbReference type="EMBL" id="PHK97686.1"/>
    </source>
</evidence>
<dbReference type="Pfam" id="PF07221">
    <property type="entry name" value="GlcNAc_2-epim"/>
    <property type="match status" value="1"/>
</dbReference>
<comment type="caution">
    <text evidence="3">The sequence shown here is derived from an EMBL/GenBank/DDBJ whole genome shotgun (WGS) entry which is preliminary data.</text>
</comment>